<accession>A0ABR3ABN1</accession>
<dbReference type="Pfam" id="PF00067">
    <property type="entry name" value="p450"/>
    <property type="match status" value="1"/>
</dbReference>
<dbReference type="EMBL" id="JBBXMP010000006">
    <property type="protein sequence ID" value="KAL0070413.1"/>
    <property type="molecule type" value="Genomic_DNA"/>
</dbReference>
<dbReference type="Proteomes" id="UP001437256">
    <property type="component" value="Unassembled WGS sequence"/>
</dbReference>
<name>A0ABR3ABN1_9AGAR</name>
<organism evidence="2 3">
    <name type="scientific">Marasmius tenuissimus</name>
    <dbReference type="NCBI Taxonomy" id="585030"/>
    <lineage>
        <taxon>Eukaryota</taxon>
        <taxon>Fungi</taxon>
        <taxon>Dikarya</taxon>
        <taxon>Basidiomycota</taxon>
        <taxon>Agaricomycotina</taxon>
        <taxon>Agaricomycetes</taxon>
        <taxon>Agaricomycetidae</taxon>
        <taxon>Agaricales</taxon>
        <taxon>Marasmiineae</taxon>
        <taxon>Marasmiaceae</taxon>
        <taxon>Marasmius</taxon>
    </lineage>
</organism>
<dbReference type="InterPro" id="IPR001128">
    <property type="entry name" value="Cyt_P450"/>
</dbReference>
<evidence type="ECO:0000313" key="3">
    <source>
        <dbReference type="Proteomes" id="UP001437256"/>
    </source>
</evidence>
<comment type="caution">
    <text evidence="2">The sequence shown here is derived from an EMBL/GenBank/DDBJ whole genome shotgun (WGS) entry which is preliminary data.</text>
</comment>
<evidence type="ECO:0000256" key="1">
    <source>
        <dbReference type="SAM" id="SignalP"/>
    </source>
</evidence>
<keyword evidence="1" id="KW-0732">Signal</keyword>
<protein>
    <recommendedName>
        <fullName evidence="4">Cytochrome P450</fullName>
    </recommendedName>
</protein>
<reference evidence="2 3" key="1">
    <citation type="submission" date="2024-05" db="EMBL/GenBank/DDBJ databases">
        <title>A draft genome resource for the thread blight pathogen Marasmius tenuissimus strain MS-2.</title>
        <authorList>
            <person name="Yulfo-Soto G.E."/>
            <person name="Baruah I.K."/>
            <person name="Amoako-Attah I."/>
            <person name="Bukari Y."/>
            <person name="Meinhardt L.W."/>
            <person name="Bailey B.A."/>
            <person name="Cohen S.P."/>
        </authorList>
    </citation>
    <scope>NUCLEOTIDE SEQUENCE [LARGE SCALE GENOMIC DNA]</scope>
    <source>
        <strain evidence="2 3">MS-2</strain>
    </source>
</reference>
<feature type="chain" id="PRO_5046934157" description="Cytochrome P450" evidence="1">
    <location>
        <begin position="30"/>
        <end position="431"/>
    </location>
</feature>
<feature type="signal peptide" evidence="1">
    <location>
        <begin position="1"/>
        <end position="29"/>
    </location>
</feature>
<dbReference type="InterPro" id="IPR036396">
    <property type="entry name" value="Cyt_P450_sf"/>
</dbReference>
<sequence length="431" mass="48395">MFATPPSQSSAVPVVLLVTVLAVIGLVLASSLYHPVYQAVVTGTREGKKLLDRTLRTFQTSDPVHHTTMKGIQRLLKPDNVDDYSLLQSRSIPNQRLVTAFELTNTFVSADAAVHENFRRKAQRMLRRDWVEFLQVATDAANMSLPSISPGNVRQLDHFIQITTLRIVLIFLLGVQRQPKDMNDEDLQITAELISELWSRSKTQPTVDSESLNRLNHHLRRLIDDNEAFPNPLDFVIPTWETMWRVVATTVTYADDSPQYRETFGRLQTGSPATSFHDASDGPSAHSIVTEVLRLHPPSRRIHRATTRPFLGIPTFLDKFVSVTRQEMADVEAYHLSQDVWGPSAKAFDPTRHENPVAEGGDILAFGWGPLQCVAKKWAPMAIGMTVSAILEVLGTDAESGISDFILVRGERIGGREGWDGWEVRKRDHMF</sequence>
<proteinExistence type="predicted"/>
<keyword evidence="3" id="KW-1185">Reference proteome</keyword>
<evidence type="ECO:0000313" key="2">
    <source>
        <dbReference type="EMBL" id="KAL0070413.1"/>
    </source>
</evidence>
<dbReference type="SUPFAM" id="SSF48264">
    <property type="entry name" value="Cytochrome P450"/>
    <property type="match status" value="1"/>
</dbReference>
<evidence type="ECO:0008006" key="4">
    <source>
        <dbReference type="Google" id="ProtNLM"/>
    </source>
</evidence>
<dbReference type="Gene3D" id="1.10.630.10">
    <property type="entry name" value="Cytochrome P450"/>
    <property type="match status" value="1"/>
</dbReference>
<gene>
    <name evidence="2" type="ORF">AAF712_002244</name>
</gene>